<evidence type="ECO:0000313" key="2">
    <source>
        <dbReference type="Proteomes" id="UP000622797"/>
    </source>
</evidence>
<proteinExistence type="predicted"/>
<reference evidence="1" key="2">
    <citation type="submission" date="2020-05" db="EMBL/GenBank/DDBJ databases">
        <authorList>
            <person name="Kim H.-S."/>
            <person name="Proctor R.H."/>
            <person name="Brown D.W."/>
        </authorList>
    </citation>
    <scope>NUCLEOTIDE SEQUENCE</scope>
    <source>
        <strain evidence="1">NRRL 20472</strain>
    </source>
</reference>
<gene>
    <name evidence="1" type="ORF">FSARC_12115</name>
</gene>
<comment type="caution">
    <text evidence="1">The sequence shown here is derived from an EMBL/GenBank/DDBJ whole genome shotgun (WGS) entry which is preliminary data.</text>
</comment>
<protein>
    <submittedName>
        <fullName evidence="1">Uncharacterized protein</fullName>
    </submittedName>
</protein>
<accession>A0A8H4TAR1</accession>
<organism evidence="1 2">
    <name type="scientific">Fusarium sarcochroum</name>
    <dbReference type="NCBI Taxonomy" id="1208366"/>
    <lineage>
        <taxon>Eukaryota</taxon>
        <taxon>Fungi</taxon>
        <taxon>Dikarya</taxon>
        <taxon>Ascomycota</taxon>
        <taxon>Pezizomycotina</taxon>
        <taxon>Sordariomycetes</taxon>
        <taxon>Hypocreomycetidae</taxon>
        <taxon>Hypocreales</taxon>
        <taxon>Nectriaceae</taxon>
        <taxon>Fusarium</taxon>
        <taxon>Fusarium lateritium species complex</taxon>
    </lineage>
</organism>
<dbReference type="Proteomes" id="UP000622797">
    <property type="component" value="Unassembled WGS sequence"/>
</dbReference>
<dbReference type="OrthoDB" id="5392447at2759"/>
<reference evidence="1" key="1">
    <citation type="journal article" date="2020" name="BMC Genomics">
        <title>Correction to: Identification and distribution of gene clusters required for synthesis of sphingolipid metabolism inhibitors in diverse species of the filamentous fungus Fusarium.</title>
        <authorList>
            <person name="Kim H.S."/>
            <person name="Lohmar J.M."/>
            <person name="Busman M."/>
            <person name="Brown D.W."/>
            <person name="Naumann T.A."/>
            <person name="Divon H.H."/>
            <person name="Lysoe E."/>
            <person name="Uhlig S."/>
            <person name="Proctor R.H."/>
        </authorList>
    </citation>
    <scope>NUCLEOTIDE SEQUENCE</scope>
    <source>
        <strain evidence="1">NRRL 20472</strain>
    </source>
</reference>
<dbReference type="AlphaFoldDB" id="A0A8H4TAR1"/>
<keyword evidence="2" id="KW-1185">Reference proteome</keyword>
<sequence>MDFRQEWIISEVAPTIEDLNNGRGCHLDEAITLINYLEETISAQSAAKAITSAVLHEADPPGELYRVWRLLGHACEILDDQLEKLMNLLAAIQRLGPSDQIDWSHLQGFKNVWNDLYGTLYEINLNSNEKRMFKNQEENFRNFFRTVGTAEAEMFVRNIGGFTELWGYEILNLICSGRFGLEVYISHVHAWLEIAGPKLAATFQPGQVKCFTRAVRGRPDKKYEMEVTMAEHWEHWKKTLLQVSHDEDFLSAEARQLAAECYDMMKSQAIKMPWTE</sequence>
<evidence type="ECO:0000313" key="1">
    <source>
        <dbReference type="EMBL" id="KAF4954502.1"/>
    </source>
</evidence>
<dbReference type="EMBL" id="JABEXW010000810">
    <property type="protein sequence ID" value="KAF4954502.1"/>
    <property type="molecule type" value="Genomic_DNA"/>
</dbReference>
<name>A0A8H4TAR1_9HYPO</name>